<gene>
    <name evidence="2" type="ordered locus">AM1_D0085</name>
</gene>
<name>A8ZNJ4_ACAM1</name>
<dbReference type="PROSITE" id="PS50164">
    <property type="entry name" value="GIY_YIG"/>
    <property type="match status" value="1"/>
</dbReference>
<reference evidence="2 3" key="1">
    <citation type="journal article" date="2008" name="Proc. Natl. Acad. Sci. U.S.A.">
        <title>Niche adaptation and genome expansion in the chlorophyll d-producing cyanobacterium Acaryochloris marina.</title>
        <authorList>
            <person name="Swingley W.D."/>
            <person name="Chen M."/>
            <person name="Cheung P.C."/>
            <person name="Conrad A.L."/>
            <person name="Dejesa L.C."/>
            <person name="Hao J."/>
            <person name="Honchak B.M."/>
            <person name="Karbach L.E."/>
            <person name="Kurdoglu A."/>
            <person name="Lahiri S."/>
            <person name="Mastrian S.D."/>
            <person name="Miyashita H."/>
            <person name="Page L."/>
            <person name="Ramakrishna P."/>
            <person name="Satoh S."/>
            <person name="Sattley W.M."/>
            <person name="Shimada Y."/>
            <person name="Taylor H.L."/>
            <person name="Tomo T."/>
            <person name="Tsuchiya T."/>
            <person name="Wang Z.T."/>
            <person name="Raymond J."/>
            <person name="Mimuro M."/>
            <person name="Blankenship R.E."/>
            <person name="Touchman J.W."/>
        </authorList>
    </citation>
    <scope>NUCLEOTIDE SEQUENCE [LARGE SCALE GENOMIC DNA]</scope>
    <source>
        <strain evidence="3">MBIC 11017</strain>
        <plasmid evidence="3">Plasmid pREB4</plasmid>
    </source>
</reference>
<dbReference type="CDD" id="cd00719">
    <property type="entry name" value="GIY-YIG_SF"/>
    <property type="match status" value="1"/>
</dbReference>
<dbReference type="SUPFAM" id="SSF82771">
    <property type="entry name" value="GIY-YIG endonuclease"/>
    <property type="match status" value="1"/>
</dbReference>
<dbReference type="Gene3D" id="3.40.1440.10">
    <property type="entry name" value="GIY-YIG endonuclease"/>
    <property type="match status" value="1"/>
</dbReference>
<dbReference type="AlphaFoldDB" id="A8ZNJ4"/>
<proteinExistence type="predicted"/>
<dbReference type="HOGENOM" id="CLU_2313959_0_0_3"/>
<geneLocation type="plasmid" evidence="2 3">
    <name>pREB4</name>
</geneLocation>
<sequence>MRFTTAKSLINLDPLPEICGIYFVVTAEDEIIYVGQTTNLKNRWKDGHKVLKRMLAEGIDPTKARLEWQKFPKRLLNRVENCAVRVHQPRLNEKSPPVL</sequence>
<keyword evidence="3" id="KW-1185">Reference proteome</keyword>
<dbReference type="EMBL" id="CP000841">
    <property type="protein sequence ID" value="ABW32580.1"/>
    <property type="molecule type" value="Genomic_DNA"/>
</dbReference>
<dbReference type="Pfam" id="PF01541">
    <property type="entry name" value="GIY-YIG"/>
    <property type="match status" value="1"/>
</dbReference>
<evidence type="ECO:0000313" key="3">
    <source>
        <dbReference type="Proteomes" id="UP000000268"/>
    </source>
</evidence>
<dbReference type="InterPro" id="IPR035901">
    <property type="entry name" value="GIY-YIG_endonuc_sf"/>
</dbReference>
<evidence type="ECO:0000313" key="2">
    <source>
        <dbReference type="EMBL" id="ABW32580.1"/>
    </source>
</evidence>
<dbReference type="Proteomes" id="UP000000268">
    <property type="component" value="Plasmid pREB4"/>
</dbReference>
<dbReference type="OrthoDB" id="468458at2"/>
<dbReference type="InterPro" id="IPR000305">
    <property type="entry name" value="GIY-YIG_endonuc"/>
</dbReference>
<keyword evidence="2" id="KW-0614">Plasmid</keyword>
<accession>A8ZNJ4</accession>
<evidence type="ECO:0000259" key="1">
    <source>
        <dbReference type="PROSITE" id="PS50164"/>
    </source>
</evidence>
<dbReference type="RefSeq" id="WP_012167786.1">
    <property type="nucleotide sequence ID" value="NC_009929.1"/>
</dbReference>
<protein>
    <recommendedName>
        <fullName evidence="1">GIY-YIG domain-containing protein</fullName>
    </recommendedName>
</protein>
<organism evidence="2 3">
    <name type="scientific">Acaryochloris marina (strain MBIC 11017)</name>
    <dbReference type="NCBI Taxonomy" id="329726"/>
    <lineage>
        <taxon>Bacteria</taxon>
        <taxon>Bacillati</taxon>
        <taxon>Cyanobacteriota</taxon>
        <taxon>Cyanophyceae</taxon>
        <taxon>Acaryochloridales</taxon>
        <taxon>Acaryochloridaceae</taxon>
        <taxon>Acaryochloris</taxon>
    </lineage>
</organism>
<dbReference type="KEGG" id="amr:AM1_D0085"/>
<feature type="domain" description="GIY-YIG" evidence="1">
    <location>
        <begin position="17"/>
        <end position="93"/>
    </location>
</feature>